<dbReference type="Pfam" id="PF04143">
    <property type="entry name" value="Sulf_transp"/>
    <property type="match status" value="1"/>
</dbReference>
<evidence type="ECO:0000256" key="8">
    <source>
        <dbReference type="ARBA" id="ARBA00035655"/>
    </source>
</evidence>
<organism evidence="10 11">
    <name type="scientific">Sideroxydans lithotrophicus (strain ES-1)</name>
    <dbReference type="NCBI Taxonomy" id="580332"/>
    <lineage>
        <taxon>Bacteria</taxon>
        <taxon>Pseudomonadati</taxon>
        <taxon>Pseudomonadota</taxon>
        <taxon>Betaproteobacteria</taxon>
        <taxon>Nitrosomonadales</taxon>
        <taxon>Gallionellaceae</taxon>
        <taxon>Sideroxydans</taxon>
    </lineage>
</organism>
<keyword evidence="3" id="KW-1003">Cell membrane</keyword>
<keyword evidence="5 9" id="KW-0812">Transmembrane</keyword>
<dbReference type="GO" id="GO:0005886">
    <property type="term" value="C:plasma membrane"/>
    <property type="evidence" value="ECO:0007669"/>
    <property type="project" value="UniProtKB-SubCell"/>
</dbReference>
<feature type="transmembrane region" description="Helical" evidence="9">
    <location>
        <begin position="12"/>
        <end position="30"/>
    </location>
</feature>
<evidence type="ECO:0000256" key="5">
    <source>
        <dbReference type="ARBA" id="ARBA00022692"/>
    </source>
</evidence>
<keyword evidence="6 9" id="KW-1133">Transmembrane helix</keyword>
<evidence type="ECO:0000313" key="10">
    <source>
        <dbReference type="EMBL" id="ADE11928.1"/>
    </source>
</evidence>
<feature type="transmembrane region" description="Helical" evidence="9">
    <location>
        <begin position="85"/>
        <end position="106"/>
    </location>
</feature>
<feature type="transmembrane region" description="Helical" evidence="9">
    <location>
        <begin position="309"/>
        <end position="334"/>
    </location>
</feature>
<dbReference type="EMBL" id="CP001965">
    <property type="protein sequence ID" value="ADE11928.1"/>
    <property type="molecule type" value="Genomic_DNA"/>
</dbReference>
<accession>D5CSJ2</accession>
<dbReference type="OrthoDB" id="9794165at2"/>
<dbReference type="AlphaFoldDB" id="D5CSJ2"/>
<dbReference type="KEGG" id="slt:Slit_1695"/>
<sequence length="370" mass="39283">MDAAVVTKTIVWWGFGLGIVFGFIANKTNFCTMGAVSDVVNMGHWGRMRAWLLAIAVAMIGTNALAYFGYLDLSKTIYTGSNFPWLAYIVGGLCFGVGMTLASGCANKTLVRVGGGNLRSVVVFIYLGFAALVTLKGILGAFRVNVLQAPAVTIQLDHGQTLPALLSGIGGLAPNTLQMVMAGVIGLAMMVFVFKDEKFRKNLDNNLAGLIIGLLVVGGWFVAGHLGYGENPDTLEMTYLGTNSHLAESMSFVAPTAYTLEYWAYWTDTSNIVTFGIATVFGVGIGSFLYALFTRSFRWEAFSSAQDMFYHIIGGTLMGFGGVTAMGCTIGQGITGVSTLSLGSILALASIIAGAAVTMKIQYALLMRES</sequence>
<comment type="subcellular location">
    <subcellularLocation>
        <location evidence="1">Cell inner membrane</location>
        <topology evidence="1">Multi-pass membrane protein</topology>
    </subcellularLocation>
</comment>
<dbReference type="Proteomes" id="UP000001625">
    <property type="component" value="Chromosome"/>
</dbReference>
<feature type="transmembrane region" description="Helical" evidence="9">
    <location>
        <begin position="272"/>
        <end position="293"/>
    </location>
</feature>
<dbReference type="PANTHER" id="PTHR30574:SF1">
    <property type="entry name" value="SULPHUR TRANSPORT DOMAIN-CONTAINING PROTEIN"/>
    <property type="match status" value="1"/>
</dbReference>
<feature type="transmembrane region" description="Helical" evidence="9">
    <location>
        <begin position="206"/>
        <end position="228"/>
    </location>
</feature>
<comment type="similarity">
    <text evidence="8">Belongs to the TsuA/YedE (TC 9.B.102) family.</text>
</comment>
<name>D5CSJ2_SIDLE</name>
<protein>
    <submittedName>
        <fullName evidence="10">Uncharacterized protein</fullName>
    </submittedName>
</protein>
<feature type="transmembrane region" description="Helical" evidence="9">
    <location>
        <begin position="176"/>
        <end position="194"/>
    </location>
</feature>
<evidence type="ECO:0000256" key="7">
    <source>
        <dbReference type="ARBA" id="ARBA00023136"/>
    </source>
</evidence>
<gene>
    <name evidence="10" type="ordered locus">Slit_1695</name>
</gene>
<feature type="transmembrane region" description="Helical" evidence="9">
    <location>
        <begin position="50"/>
        <end position="70"/>
    </location>
</feature>
<keyword evidence="4" id="KW-0997">Cell inner membrane</keyword>
<dbReference type="STRING" id="580332.Slit_1695"/>
<feature type="transmembrane region" description="Helical" evidence="9">
    <location>
        <begin position="340"/>
        <end position="359"/>
    </location>
</feature>
<evidence type="ECO:0000313" key="11">
    <source>
        <dbReference type="Proteomes" id="UP000001625"/>
    </source>
</evidence>
<keyword evidence="11" id="KW-1185">Reference proteome</keyword>
<dbReference type="HOGENOM" id="CLU_050656_2_0_4"/>
<dbReference type="InterPro" id="IPR007272">
    <property type="entry name" value="Sulf_transp_TsuA/YedE"/>
</dbReference>
<keyword evidence="2" id="KW-0813">Transport</keyword>
<evidence type="ECO:0000256" key="2">
    <source>
        <dbReference type="ARBA" id="ARBA00022448"/>
    </source>
</evidence>
<evidence type="ECO:0000256" key="6">
    <source>
        <dbReference type="ARBA" id="ARBA00022989"/>
    </source>
</evidence>
<feature type="transmembrane region" description="Helical" evidence="9">
    <location>
        <begin position="118"/>
        <end position="139"/>
    </location>
</feature>
<dbReference type="eggNOG" id="COG2391">
    <property type="taxonomic scope" value="Bacteria"/>
</dbReference>
<evidence type="ECO:0000256" key="4">
    <source>
        <dbReference type="ARBA" id="ARBA00022519"/>
    </source>
</evidence>
<dbReference type="PANTHER" id="PTHR30574">
    <property type="entry name" value="INNER MEMBRANE PROTEIN YEDE"/>
    <property type="match status" value="1"/>
</dbReference>
<evidence type="ECO:0000256" key="9">
    <source>
        <dbReference type="SAM" id="Phobius"/>
    </source>
</evidence>
<proteinExistence type="inferred from homology"/>
<evidence type="ECO:0000256" key="3">
    <source>
        <dbReference type="ARBA" id="ARBA00022475"/>
    </source>
</evidence>
<keyword evidence="7 9" id="KW-0472">Membrane</keyword>
<reference evidence="10 11" key="1">
    <citation type="submission" date="2010-03" db="EMBL/GenBank/DDBJ databases">
        <title>Complete sequence of Sideroxydans lithotrophicus ES-1.</title>
        <authorList>
            <consortium name="US DOE Joint Genome Institute"/>
            <person name="Lucas S."/>
            <person name="Copeland A."/>
            <person name="Lapidus A."/>
            <person name="Cheng J.-F."/>
            <person name="Bruce D."/>
            <person name="Goodwin L."/>
            <person name="Pitluck S."/>
            <person name="Munk A.C."/>
            <person name="Detter J.C."/>
            <person name="Han C."/>
            <person name="Tapia R."/>
            <person name="Larimer F."/>
            <person name="Land M."/>
            <person name="Hauser L."/>
            <person name="Kyrpides N."/>
            <person name="Ivanova N."/>
            <person name="Emerson D."/>
            <person name="Woyke T."/>
        </authorList>
    </citation>
    <scope>NUCLEOTIDE SEQUENCE [LARGE SCALE GENOMIC DNA]</scope>
    <source>
        <strain evidence="10 11">ES-1</strain>
    </source>
</reference>
<evidence type="ECO:0000256" key="1">
    <source>
        <dbReference type="ARBA" id="ARBA00004429"/>
    </source>
</evidence>